<dbReference type="InterPro" id="IPR027417">
    <property type="entry name" value="P-loop_NTPase"/>
</dbReference>
<dbReference type="KEGG" id="het:BBW65_06080"/>
<evidence type="ECO:0000313" key="8">
    <source>
        <dbReference type="Proteomes" id="UP000092884"/>
    </source>
</evidence>
<dbReference type="CDD" id="cd18793">
    <property type="entry name" value="SF2_C_SNF"/>
    <property type="match status" value="1"/>
</dbReference>
<dbReference type="Gene3D" id="3.30.870.10">
    <property type="entry name" value="Endonuclease Chain A"/>
    <property type="match status" value="1"/>
</dbReference>
<dbReference type="InterPro" id="IPR038718">
    <property type="entry name" value="SNF2-like_sf"/>
</dbReference>
<dbReference type="PANTHER" id="PTHR45766:SF6">
    <property type="entry name" value="SWI_SNF-RELATED MATRIX-ASSOCIATED ACTIN-DEPENDENT REGULATOR OF CHROMATIN SUBFAMILY A-LIKE PROTEIN 1"/>
    <property type="match status" value="1"/>
</dbReference>
<reference evidence="8" key="1">
    <citation type="submission" date="2016-07" db="EMBL/GenBank/DDBJ databases">
        <authorList>
            <person name="Florea S."/>
            <person name="Webb J.S."/>
            <person name="Jaromczyk J."/>
            <person name="Schardl C.L."/>
        </authorList>
    </citation>
    <scope>NUCLEOTIDE SEQUENCE [LARGE SCALE GENOMIC DNA]</scope>
    <source>
        <strain evidence="8">MIT 01-6242</strain>
    </source>
</reference>
<dbReference type="SUPFAM" id="SSF56024">
    <property type="entry name" value="Phospholipase D/nuclease"/>
    <property type="match status" value="1"/>
</dbReference>
<dbReference type="STRING" id="222136.BBW65_06080"/>
<dbReference type="InterPro" id="IPR014001">
    <property type="entry name" value="Helicase_ATP-bd"/>
</dbReference>
<evidence type="ECO:0000256" key="3">
    <source>
        <dbReference type="ARBA" id="ARBA00022840"/>
    </source>
</evidence>
<dbReference type="SMART" id="SM00487">
    <property type="entry name" value="DEXDc"/>
    <property type="match status" value="1"/>
</dbReference>
<dbReference type="AlphaFoldDB" id="A0A1B1U6J9"/>
<accession>A0A1B1U6J9</accession>
<dbReference type="OrthoDB" id="18878at2"/>
<dbReference type="Pfam" id="PF00271">
    <property type="entry name" value="Helicase_C"/>
    <property type="match status" value="1"/>
</dbReference>
<keyword evidence="4" id="KW-0175">Coiled coil</keyword>
<dbReference type="GO" id="GO:0005524">
    <property type="term" value="F:ATP binding"/>
    <property type="evidence" value="ECO:0007669"/>
    <property type="project" value="UniProtKB-KW"/>
</dbReference>
<dbReference type="EMBL" id="CP016503">
    <property type="protein sequence ID" value="ANV98388.1"/>
    <property type="molecule type" value="Genomic_DNA"/>
</dbReference>
<dbReference type="Gene3D" id="3.40.50.10810">
    <property type="entry name" value="Tandem AAA-ATPase domain"/>
    <property type="match status" value="2"/>
</dbReference>
<feature type="domain" description="Helicase ATP-binding" evidence="5">
    <location>
        <begin position="287"/>
        <end position="430"/>
    </location>
</feature>
<feature type="coiled-coil region" evidence="4">
    <location>
        <begin position="1078"/>
        <end position="1105"/>
    </location>
</feature>
<organism evidence="7 8">
    <name type="scientific">Helicobacter enhydrae</name>
    <dbReference type="NCBI Taxonomy" id="222136"/>
    <lineage>
        <taxon>Bacteria</taxon>
        <taxon>Pseudomonadati</taxon>
        <taxon>Campylobacterota</taxon>
        <taxon>Epsilonproteobacteria</taxon>
        <taxon>Campylobacterales</taxon>
        <taxon>Helicobacteraceae</taxon>
        <taxon>Helicobacter</taxon>
    </lineage>
</organism>
<dbReference type="SUPFAM" id="SSF52540">
    <property type="entry name" value="P-loop containing nucleoside triphosphate hydrolases"/>
    <property type="match status" value="1"/>
</dbReference>
<dbReference type="Pfam" id="PF00270">
    <property type="entry name" value="DEAD"/>
    <property type="match status" value="1"/>
</dbReference>
<feature type="domain" description="Helicase C-terminal" evidence="6">
    <location>
        <begin position="721"/>
        <end position="893"/>
    </location>
</feature>
<feature type="coiled-coil region" evidence="4">
    <location>
        <begin position="103"/>
        <end position="147"/>
    </location>
</feature>
<keyword evidence="8" id="KW-1185">Reference proteome</keyword>
<dbReference type="InterPro" id="IPR001650">
    <property type="entry name" value="Helicase_C-like"/>
</dbReference>
<dbReference type="GO" id="GO:0003676">
    <property type="term" value="F:nucleic acid binding"/>
    <property type="evidence" value="ECO:0007669"/>
    <property type="project" value="InterPro"/>
</dbReference>
<dbReference type="PANTHER" id="PTHR45766">
    <property type="entry name" value="DNA ANNEALING HELICASE AND ENDONUCLEASE ZRANB3 FAMILY MEMBER"/>
    <property type="match status" value="1"/>
</dbReference>
<keyword evidence="2" id="KW-0378">Hydrolase</keyword>
<evidence type="ECO:0000259" key="6">
    <source>
        <dbReference type="PROSITE" id="PS51194"/>
    </source>
</evidence>
<sequence length="1127" mass="131221">MSDTRPIPHKNPNSKFINNTDIKLKDKLSQIINDDQQNISYLDFLVGYFQISGFKHLQDIIKHKLSSIQEIRILVGIDLDPIIAEIAGSNIDFTTAKKDRFLKQFAQEQIAQLNNDENYLEDTDISIDQLLEAIKSKKIKMRIIRERGVHAKFYILSCQPNLSREIDGVKHYDYKGSVIIGSSNLSHNGLVKHYEFNAELRDSQDIETALYEFNQLWDKSIEIQAQDIEQIEQESFLATLTPQELYYKMLIEYFGMDRIKIDESIKSLFPKDYKALRYQIDAITDGVKKLREYGGFFLSDVVGLGKTLIATIIAQKLEVSGELKGRILVTCPPALKANWEDHFAKVGVNRHTTIKTHDMLHEITNPQDYGLIIIDESHRFKSKTSQRYEQLYRICKEETKYTKQVILLSATPQNNSPEDLANQIYLFTDPRGTNIGEHNNLEKFFKEIQKEYKNIKDRLKALDEKKDTAANKKQKEILKEQLRAISNRMRNEVLESIMIRRTRNDVNTLYKDDLEAQGIAFPDTPNPTPLEYELKNQAKELTEQTLALLRVKDAPSKITKYGYYRYLIYPNLTPEGQKIYLEKMGTHKNGEFYEHTAERLEGLMKSLMFKRFESSIHSFQQTLKRQIKSLSTLVEMLEKNQVYIPMKNLSNLEAYYEALESDNENGIDEEFLEKYGDKLMELDAYDFKPDYLDNLKNDLAILQDLLKKWGEIKEDSKLERLVEQIKIQLERKLDQDTPKVIIFTEAQTTAHYLRDKLKELLPQYKLLQVDSDNRKDCQDKIKENFDANYPRDKWQHEIQILISTDTLSEGVNMHRSDTLINYDAPWNATILMQRAGRINRVGTQHKQLSIYNFQPSNIGEETLKFGKQVYQKLQSFHFTLGEDNAVYTPEEESGIAGLYQATEDSKKTDPEVAFLADILELHRNNPQEFDRINSLPSKVRSSMIGERESFFYLKQTIQKIYPNHTLEICRNAFYQVSTQGHTREARQINFCQMAQHLKSHLTNTPTPLPKEVHYADAELVWQAHKLHSQISEGETSLDAKEIAELKFIIRQNLLLSQEKKDCLIQALERGVHIDSTTRKQIKNQKADLDKLAEELKDTMRIKESESRVQIRYAKPSLQLSYTTRKDQ</sequence>
<evidence type="ECO:0000313" key="7">
    <source>
        <dbReference type="EMBL" id="ANV98388.1"/>
    </source>
</evidence>
<dbReference type="InterPro" id="IPR011545">
    <property type="entry name" value="DEAD/DEAH_box_helicase_dom"/>
</dbReference>
<dbReference type="InterPro" id="IPR049730">
    <property type="entry name" value="SNF2/RAD54-like_C"/>
</dbReference>
<gene>
    <name evidence="7" type="ORF">BBW65_06080</name>
</gene>
<dbReference type="PROSITE" id="PS51192">
    <property type="entry name" value="HELICASE_ATP_BIND_1"/>
    <property type="match status" value="1"/>
</dbReference>
<dbReference type="Gene3D" id="3.40.50.300">
    <property type="entry name" value="P-loop containing nucleotide triphosphate hydrolases"/>
    <property type="match status" value="1"/>
</dbReference>
<protein>
    <recommendedName>
        <fullName evidence="9">Helicase</fullName>
    </recommendedName>
</protein>
<evidence type="ECO:0000259" key="5">
    <source>
        <dbReference type="PROSITE" id="PS51192"/>
    </source>
</evidence>
<dbReference type="PROSITE" id="PS51194">
    <property type="entry name" value="HELICASE_CTER"/>
    <property type="match status" value="1"/>
</dbReference>
<evidence type="ECO:0000256" key="2">
    <source>
        <dbReference type="ARBA" id="ARBA00022801"/>
    </source>
</evidence>
<keyword evidence="3" id="KW-0067">ATP-binding</keyword>
<keyword evidence="1" id="KW-0547">Nucleotide-binding</keyword>
<dbReference type="Proteomes" id="UP000092884">
    <property type="component" value="Chromosome"/>
</dbReference>
<feature type="coiled-coil region" evidence="4">
    <location>
        <begin position="438"/>
        <end position="495"/>
    </location>
</feature>
<dbReference type="GO" id="GO:0016787">
    <property type="term" value="F:hydrolase activity"/>
    <property type="evidence" value="ECO:0007669"/>
    <property type="project" value="UniProtKB-KW"/>
</dbReference>
<name>A0A1B1U6J9_9HELI</name>
<proteinExistence type="predicted"/>
<evidence type="ECO:0000256" key="4">
    <source>
        <dbReference type="SAM" id="Coils"/>
    </source>
</evidence>
<dbReference type="SMART" id="SM00490">
    <property type="entry name" value="HELICc"/>
    <property type="match status" value="1"/>
</dbReference>
<evidence type="ECO:0000256" key="1">
    <source>
        <dbReference type="ARBA" id="ARBA00022741"/>
    </source>
</evidence>
<evidence type="ECO:0008006" key="9">
    <source>
        <dbReference type="Google" id="ProtNLM"/>
    </source>
</evidence>